<dbReference type="AlphaFoldDB" id="A0AAJ0FT11"/>
<gene>
    <name evidence="10" type="ORF">QQS21_012106</name>
</gene>
<feature type="compositionally biased region" description="Low complexity" evidence="7">
    <location>
        <begin position="486"/>
        <end position="534"/>
    </location>
</feature>
<evidence type="ECO:0000313" key="10">
    <source>
        <dbReference type="EMBL" id="KAK2590218.1"/>
    </source>
</evidence>
<dbReference type="SUPFAM" id="SSF52743">
    <property type="entry name" value="Subtilisin-like"/>
    <property type="match status" value="1"/>
</dbReference>
<dbReference type="PANTHER" id="PTHR43806:SF11">
    <property type="entry name" value="CEREVISIN-RELATED"/>
    <property type="match status" value="1"/>
</dbReference>
<feature type="region of interest" description="Disordered" evidence="7">
    <location>
        <begin position="410"/>
        <end position="537"/>
    </location>
</feature>
<accession>A0AAJ0FT11</accession>
<dbReference type="PROSITE" id="PS51892">
    <property type="entry name" value="SUBTILASE"/>
    <property type="match status" value="1"/>
</dbReference>
<feature type="compositionally biased region" description="Low complexity" evidence="7">
    <location>
        <begin position="420"/>
        <end position="477"/>
    </location>
</feature>
<evidence type="ECO:0000256" key="6">
    <source>
        <dbReference type="RuleBase" id="RU003355"/>
    </source>
</evidence>
<evidence type="ECO:0000259" key="9">
    <source>
        <dbReference type="Pfam" id="PF00082"/>
    </source>
</evidence>
<feature type="active site" description="Charge relay system" evidence="5">
    <location>
        <position position="203"/>
    </location>
</feature>
<keyword evidence="3 5" id="KW-0378">Hydrolase</keyword>
<evidence type="ECO:0000313" key="11">
    <source>
        <dbReference type="Proteomes" id="UP001251528"/>
    </source>
</evidence>
<dbReference type="PRINTS" id="PR00723">
    <property type="entry name" value="SUBTILISIN"/>
</dbReference>
<comment type="caution">
    <text evidence="10">The sequence shown here is derived from an EMBL/GenBank/DDBJ whole genome shotgun (WGS) entry which is preliminary data.</text>
</comment>
<name>A0AAJ0FT11_9HYPO</name>
<dbReference type="PANTHER" id="PTHR43806">
    <property type="entry name" value="PEPTIDASE S8"/>
    <property type="match status" value="1"/>
</dbReference>
<dbReference type="GO" id="GO:0006508">
    <property type="term" value="P:proteolysis"/>
    <property type="evidence" value="ECO:0007669"/>
    <property type="project" value="UniProtKB-KW"/>
</dbReference>
<evidence type="ECO:0000256" key="3">
    <source>
        <dbReference type="ARBA" id="ARBA00022801"/>
    </source>
</evidence>
<evidence type="ECO:0000256" key="2">
    <source>
        <dbReference type="ARBA" id="ARBA00022670"/>
    </source>
</evidence>
<dbReference type="PROSITE" id="PS00136">
    <property type="entry name" value="SUBTILASE_ASP"/>
    <property type="match status" value="1"/>
</dbReference>
<evidence type="ECO:0000256" key="1">
    <source>
        <dbReference type="ARBA" id="ARBA00011073"/>
    </source>
</evidence>
<keyword evidence="2 5" id="KW-0645">Protease</keyword>
<dbReference type="Pfam" id="PF00082">
    <property type="entry name" value="Peptidase_S8"/>
    <property type="match status" value="1"/>
</dbReference>
<feature type="chain" id="PRO_5042476285" description="Peptidase S8/S53 domain-containing protein" evidence="8">
    <location>
        <begin position="22"/>
        <end position="546"/>
    </location>
</feature>
<dbReference type="InterPro" id="IPR000209">
    <property type="entry name" value="Peptidase_S8/S53_dom"/>
</dbReference>
<comment type="similarity">
    <text evidence="1 5 6">Belongs to the peptidase S8 family.</text>
</comment>
<evidence type="ECO:0000256" key="8">
    <source>
        <dbReference type="SAM" id="SignalP"/>
    </source>
</evidence>
<feature type="signal peptide" evidence="8">
    <location>
        <begin position="1"/>
        <end position="21"/>
    </location>
</feature>
<dbReference type="FunFam" id="3.40.50.200:FF:000007">
    <property type="entry name" value="Subtilisin-like serine protease"/>
    <property type="match status" value="1"/>
</dbReference>
<evidence type="ECO:0000256" key="5">
    <source>
        <dbReference type="PROSITE-ProRule" id="PRU01240"/>
    </source>
</evidence>
<dbReference type="SUPFAM" id="SSF54897">
    <property type="entry name" value="Protease propeptides/inhibitors"/>
    <property type="match status" value="1"/>
</dbReference>
<keyword evidence="4 5" id="KW-0720">Serine protease</keyword>
<dbReference type="EMBL" id="JASWJB010000468">
    <property type="protein sequence ID" value="KAK2590218.1"/>
    <property type="molecule type" value="Genomic_DNA"/>
</dbReference>
<dbReference type="GO" id="GO:0004252">
    <property type="term" value="F:serine-type endopeptidase activity"/>
    <property type="evidence" value="ECO:0007669"/>
    <property type="project" value="UniProtKB-UniRule"/>
</dbReference>
<dbReference type="PROSITE" id="PS00137">
    <property type="entry name" value="SUBTILASE_HIS"/>
    <property type="match status" value="1"/>
</dbReference>
<dbReference type="PROSITE" id="PS00138">
    <property type="entry name" value="SUBTILASE_SER"/>
    <property type="match status" value="1"/>
</dbReference>
<dbReference type="Proteomes" id="UP001251528">
    <property type="component" value="Unassembled WGS sequence"/>
</dbReference>
<dbReference type="InterPro" id="IPR015500">
    <property type="entry name" value="Peptidase_S8_subtilisin-rel"/>
</dbReference>
<sequence>MAFSGNMLLGLVLLVAQLTAAAPQALAPKLNLPIVNAGAPDIIPNRYIVVYNSSFSNSAIDAKMSSFSAAIKKRNLNKRSLEGRQFSTEITPFKMNKWRAMALDADDSMIMDINSAEEVEYVEADHWVKTQATIAQTNAPLGLQRLSESQPGQQSYLFDESAGEGIMVYVVDTGVRTSHVEFQGRATFGKSFVEGAQTDDNGHGSHVAGTIAGATFGVAKKASITAVKVLNAEGSGQNSGILGGLQFVMNDVKQKNLTGRAVMNMSLGGSKSQAMNRAIEAIFKSGIVPVVAAGNENQDSANVSPASSPNAITVGAIDAKNDQRAKFSNFGEAVDIFAPGVNVLSVGIKSDTDTKTLSGTSMASPHIAGLAAYLMRLQNVQDPAQVGELMKNLGSQTGAKVTNNVQGTTPVIANNGHTEAANGGQQGGNNNTGNGAQQGGNNNAGNGAQRGGNNNVGNGAQQGGNNNVGNGVQPGNNIGSGGQTGGNNNVGNGVQPGNNVGSGEQTGGNNNIGNGRTGNRNQQTGNNSGRNNGQQKRRAVFALKAF</sequence>
<dbReference type="InterPro" id="IPR050131">
    <property type="entry name" value="Peptidase_S8_subtilisin-like"/>
</dbReference>
<reference evidence="10" key="1">
    <citation type="submission" date="2023-06" db="EMBL/GenBank/DDBJ databases">
        <title>Conoideocrella luteorostrata (Hypocreales: Clavicipitaceae), a potential biocontrol fungus for elongate hemlock scale in United States Christmas tree production areas.</title>
        <authorList>
            <person name="Barrett H."/>
            <person name="Lovett B."/>
            <person name="Macias A.M."/>
            <person name="Stajich J.E."/>
            <person name="Kasson M.T."/>
        </authorList>
    </citation>
    <scope>NUCLEOTIDE SEQUENCE</scope>
    <source>
        <strain evidence="10">ARSEF 14590</strain>
    </source>
</reference>
<dbReference type="CDD" id="cd04077">
    <property type="entry name" value="Peptidases_S8_PCSK9_ProteinaseK_like"/>
    <property type="match status" value="1"/>
</dbReference>
<evidence type="ECO:0000256" key="4">
    <source>
        <dbReference type="ARBA" id="ARBA00022825"/>
    </source>
</evidence>
<evidence type="ECO:0000256" key="7">
    <source>
        <dbReference type="SAM" id="MobiDB-lite"/>
    </source>
</evidence>
<feature type="active site" description="Charge relay system" evidence="5">
    <location>
        <position position="172"/>
    </location>
</feature>
<keyword evidence="11" id="KW-1185">Reference proteome</keyword>
<dbReference type="InterPro" id="IPR023827">
    <property type="entry name" value="Peptidase_S8_Asp-AS"/>
</dbReference>
<feature type="domain" description="Peptidase S8/S53" evidence="9">
    <location>
        <begin position="163"/>
        <end position="402"/>
    </location>
</feature>
<dbReference type="Gene3D" id="3.40.50.200">
    <property type="entry name" value="Peptidase S8/S53 domain"/>
    <property type="match status" value="1"/>
</dbReference>
<dbReference type="InterPro" id="IPR023828">
    <property type="entry name" value="Peptidase_S8_Ser-AS"/>
</dbReference>
<organism evidence="10 11">
    <name type="scientific">Conoideocrella luteorostrata</name>
    <dbReference type="NCBI Taxonomy" id="1105319"/>
    <lineage>
        <taxon>Eukaryota</taxon>
        <taxon>Fungi</taxon>
        <taxon>Dikarya</taxon>
        <taxon>Ascomycota</taxon>
        <taxon>Pezizomycotina</taxon>
        <taxon>Sordariomycetes</taxon>
        <taxon>Hypocreomycetidae</taxon>
        <taxon>Hypocreales</taxon>
        <taxon>Clavicipitaceae</taxon>
        <taxon>Conoideocrella</taxon>
    </lineage>
</organism>
<dbReference type="InterPro" id="IPR022398">
    <property type="entry name" value="Peptidase_S8_His-AS"/>
</dbReference>
<keyword evidence="8" id="KW-0732">Signal</keyword>
<feature type="active site" description="Charge relay system" evidence="5">
    <location>
        <position position="361"/>
    </location>
</feature>
<dbReference type="InterPro" id="IPR036852">
    <property type="entry name" value="Peptidase_S8/S53_dom_sf"/>
</dbReference>
<dbReference type="InterPro" id="IPR034193">
    <property type="entry name" value="PCSK9_ProteinaseK-like"/>
</dbReference>
<protein>
    <recommendedName>
        <fullName evidence="9">Peptidase S8/S53 domain-containing protein</fullName>
    </recommendedName>
</protein>
<proteinExistence type="inferred from homology"/>